<dbReference type="WBParaSite" id="ES5_v2.g16038.t1">
    <property type="protein sequence ID" value="ES5_v2.g16038.t1"/>
    <property type="gene ID" value="ES5_v2.g16038"/>
</dbReference>
<reference evidence="2" key="1">
    <citation type="submission" date="2022-11" db="UniProtKB">
        <authorList>
            <consortium name="WormBaseParasite"/>
        </authorList>
    </citation>
    <scope>IDENTIFICATION</scope>
</reference>
<evidence type="ECO:0000313" key="1">
    <source>
        <dbReference type="Proteomes" id="UP000887579"/>
    </source>
</evidence>
<sequence>MPLKIVGYTIAAIPLFYVSIVLFGAPIFSNFFETFILSCFLSVLSVAPIIYSTNGHHSIIQELIFDLTPSTKSQYHSLRSSLGTIIGAWIGAFVIPLDWDRWWQEWPLPCLFGAFAGFVIGLVESFVELQLTPPSKRRQKYSKSDKIM</sequence>
<protein>
    <submittedName>
        <fullName evidence="2">Glycosylphosphatidylinositol anchor biosynthesis protein 11</fullName>
    </submittedName>
</protein>
<accession>A0AC34FFB7</accession>
<evidence type="ECO:0000313" key="2">
    <source>
        <dbReference type="WBParaSite" id="ES5_v2.g16038.t1"/>
    </source>
</evidence>
<organism evidence="1 2">
    <name type="scientific">Panagrolaimus sp. ES5</name>
    <dbReference type="NCBI Taxonomy" id="591445"/>
    <lineage>
        <taxon>Eukaryota</taxon>
        <taxon>Metazoa</taxon>
        <taxon>Ecdysozoa</taxon>
        <taxon>Nematoda</taxon>
        <taxon>Chromadorea</taxon>
        <taxon>Rhabditida</taxon>
        <taxon>Tylenchina</taxon>
        <taxon>Panagrolaimomorpha</taxon>
        <taxon>Panagrolaimoidea</taxon>
        <taxon>Panagrolaimidae</taxon>
        <taxon>Panagrolaimus</taxon>
    </lineage>
</organism>
<dbReference type="Proteomes" id="UP000887579">
    <property type="component" value="Unplaced"/>
</dbReference>
<name>A0AC34FFB7_9BILA</name>
<proteinExistence type="predicted"/>